<evidence type="ECO:0000313" key="6">
    <source>
        <dbReference type="EMBL" id="GAA5149091.1"/>
    </source>
</evidence>
<dbReference type="SUPFAM" id="SSF51679">
    <property type="entry name" value="Bacterial luciferase-like"/>
    <property type="match status" value="1"/>
</dbReference>
<evidence type="ECO:0000256" key="1">
    <source>
        <dbReference type="ARBA" id="ARBA00022630"/>
    </source>
</evidence>
<evidence type="ECO:0000256" key="3">
    <source>
        <dbReference type="ARBA" id="ARBA00023002"/>
    </source>
</evidence>
<comment type="caution">
    <text evidence="6">The sequence shown here is derived from an EMBL/GenBank/DDBJ whole genome shotgun (WGS) entry which is preliminary data.</text>
</comment>
<keyword evidence="3" id="KW-0560">Oxidoreductase</keyword>
<evidence type="ECO:0000313" key="7">
    <source>
        <dbReference type="Proteomes" id="UP001428817"/>
    </source>
</evidence>
<dbReference type="InterPro" id="IPR011251">
    <property type="entry name" value="Luciferase-like_dom"/>
</dbReference>
<feature type="domain" description="Luciferase-like" evidence="5">
    <location>
        <begin position="11"/>
        <end position="270"/>
    </location>
</feature>
<dbReference type="InterPro" id="IPR036661">
    <property type="entry name" value="Luciferase-like_sf"/>
</dbReference>
<evidence type="ECO:0000259" key="5">
    <source>
        <dbReference type="Pfam" id="PF00296"/>
    </source>
</evidence>
<proteinExistence type="predicted"/>
<gene>
    <name evidence="6" type="ORF">GCM10023321_12440</name>
</gene>
<dbReference type="Gene3D" id="3.20.20.30">
    <property type="entry name" value="Luciferase-like domain"/>
    <property type="match status" value="1"/>
</dbReference>
<dbReference type="Pfam" id="PF00296">
    <property type="entry name" value="Bac_luciferase"/>
    <property type="match status" value="1"/>
</dbReference>
<dbReference type="InterPro" id="IPR019921">
    <property type="entry name" value="Lucif-like_OxRdtase_Rv2161c"/>
</dbReference>
<organism evidence="6 7">
    <name type="scientific">Pseudonocardia eucalypti</name>
    <dbReference type="NCBI Taxonomy" id="648755"/>
    <lineage>
        <taxon>Bacteria</taxon>
        <taxon>Bacillati</taxon>
        <taxon>Actinomycetota</taxon>
        <taxon>Actinomycetes</taxon>
        <taxon>Pseudonocardiales</taxon>
        <taxon>Pseudonocardiaceae</taxon>
        <taxon>Pseudonocardia</taxon>
    </lineage>
</organism>
<evidence type="ECO:0000256" key="4">
    <source>
        <dbReference type="ARBA" id="ARBA00023033"/>
    </source>
</evidence>
<reference evidence="7" key="1">
    <citation type="journal article" date="2019" name="Int. J. Syst. Evol. Microbiol.">
        <title>The Global Catalogue of Microorganisms (GCM) 10K type strain sequencing project: providing services to taxonomists for standard genome sequencing and annotation.</title>
        <authorList>
            <consortium name="The Broad Institute Genomics Platform"/>
            <consortium name="The Broad Institute Genome Sequencing Center for Infectious Disease"/>
            <person name="Wu L."/>
            <person name="Ma J."/>
        </authorList>
    </citation>
    <scope>NUCLEOTIDE SEQUENCE [LARGE SCALE GENOMIC DNA]</scope>
    <source>
        <strain evidence="7">JCM 18303</strain>
    </source>
</reference>
<dbReference type="NCBIfam" id="TIGR03619">
    <property type="entry name" value="F420_Rv2161c"/>
    <property type="match status" value="1"/>
</dbReference>
<dbReference type="PANTHER" id="PTHR42847">
    <property type="entry name" value="ALKANESULFONATE MONOOXYGENASE"/>
    <property type="match status" value="1"/>
</dbReference>
<evidence type="ECO:0000256" key="2">
    <source>
        <dbReference type="ARBA" id="ARBA00022643"/>
    </source>
</evidence>
<protein>
    <submittedName>
        <fullName evidence="6">LLM class flavin-dependent oxidoreductase</fullName>
    </submittedName>
</protein>
<dbReference type="EMBL" id="BAABJP010000004">
    <property type="protein sequence ID" value="GAA5149091.1"/>
    <property type="molecule type" value="Genomic_DNA"/>
</dbReference>
<accession>A0ABP9PSK6</accession>
<keyword evidence="1" id="KW-0285">Flavoprotein</keyword>
<dbReference type="RefSeq" id="WP_185062799.1">
    <property type="nucleotide sequence ID" value="NZ_BAABJP010000004.1"/>
</dbReference>
<keyword evidence="4" id="KW-0503">Monooxygenase</keyword>
<keyword evidence="2" id="KW-0288">FMN</keyword>
<dbReference type="InterPro" id="IPR050172">
    <property type="entry name" value="SsuD_RutA_monooxygenase"/>
</dbReference>
<keyword evidence="7" id="KW-1185">Reference proteome</keyword>
<dbReference type="PANTHER" id="PTHR42847:SF4">
    <property type="entry name" value="ALKANESULFONATE MONOOXYGENASE-RELATED"/>
    <property type="match status" value="1"/>
</dbReference>
<name>A0ABP9PSK6_9PSEU</name>
<sequence>MRFAISVPQIVTDGSFDPSRFRAYLARAEELGFDSAWTGEQVIGSLPFLGPIETLSYAAACTQRIRLGCAALVSPLHNPVHLAKNISTLDRLSQGRVDVGLTTGGRFRMFSAFGVDPASFVARFTEGLRLMKELWTQDHVDFDGQFWQLRGAAMEPKPVQTPHPPIWFGATHPDALRRAVRLGDGFVGSGISTTAQFAEEVRVIRSALEDHRPGPTGFPIAKRVYIAVDDNAERARGRIAEALDRFYGYFGLTGLAPAAVAGTPDDCVAGLREVAEAGAETILLNPLFDDLEQMERLAAQVIPELSAR</sequence>
<dbReference type="Proteomes" id="UP001428817">
    <property type="component" value="Unassembled WGS sequence"/>
</dbReference>